<feature type="compositionally biased region" description="Polar residues" evidence="1">
    <location>
        <begin position="378"/>
        <end position="388"/>
    </location>
</feature>
<dbReference type="Proteomes" id="UP001196413">
    <property type="component" value="Unassembled WGS sequence"/>
</dbReference>
<proteinExistence type="predicted"/>
<evidence type="ECO:0000313" key="3">
    <source>
        <dbReference type="Proteomes" id="UP001196413"/>
    </source>
</evidence>
<gene>
    <name evidence="2" type="ORF">KIN20_024010</name>
</gene>
<evidence type="ECO:0000256" key="1">
    <source>
        <dbReference type="SAM" id="MobiDB-lite"/>
    </source>
</evidence>
<dbReference type="EMBL" id="JAHQIW010004850">
    <property type="protein sequence ID" value="KAJ1364025.1"/>
    <property type="molecule type" value="Genomic_DNA"/>
</dbReference>
<feature type="region of interest" description="Disordered" evidence="1">
    <location>
        <begin position="269"/>
        <end position="328"/>
    </location>
</feature>
<organism evidence="2 3">
    <name type="scientific">Parelaphostrongylus tenuis</name>
    <name type="common">Meningeal worm</name>
    <dbReference type="NCBI Taxonomy" id="148309"/>
    <lineage>
        <taxon>Eukaryota</taxon>
        <taxon>Metazoa</taxon>
        <taxon>Ecdysozoa</taxon>
        <taxon>Nematoda</taxon>
        <taxon>Chromadorea</taxon>
        <taxon>Rhabditida</taxon>
        <taxon>Rhabditina</taxon>
        <taxon>Rhabditomorpha</taxon>
        <taxon>Strongyloidea</taxon>
        <taxon>Metastrongylidae</taxon>
        <taxon>Parelaphostrongylus</taxon>
    </lineage>
</organism>
<feature type="region of interest" description="Disordered" evidence="1">
    <location>
        <begin position="377"/>
        <end position="398"/>
    </location>
</feature>
<evidence type="ECO:0000313" key="2">
    <source>
        <dbReference type="EMBL" id="KAJ1364025.1"/>
    </source>
</evidence>
<accession>A0AAD5MSS5</accession>
<reference evidence="2" key="1">
    <citation type="submission" date="2021-06" db="EMBL/GenBank/DDBJ databases">
        <title>Parelaphostrongylus tenuis whole genome reference sequence.</title>
        <authorList>
            <person name="Garwood T.J."/>
            <person name="Larsen P.A."/>
            <person name="Fountain-Jones N.M."/>
            <person name="Garbe J.R."/>
            <person name="Macchietto M.G."/>
            <person name="Kania S.A."/>
            <person name="Gerhold R.W."/>
            <person name="Richards J.E."/>
            <person name="Wolf T.M."/>
        </authorList>
    </citation>
    <scope>NUCLEOTIDE SEQUENCE</scope>
    <source>
        <strain evidence="2">MNPRO001-30</strain>
        <tissue evidence="2">Meninges</tissue>
    </source>
</reference>
<name>A0AAD5MSS5_PARTN</name>
<dbReference type="AlphaFoldDB" id="A0AAD5MSS5"/>
<feature type="compositionally biased region" description="Polar residues" evidence="1">
    <location>
        <begin position="301"/>
        <end position="312"/>
    </location>
</feature>
<feature type="region of interest" description="Disordered" evidence="1">
    <location>
        <begin position="341"/>
        <end position="363"/>
    </location>
</feature>
<sequence length="398" mass="45089">MRAFVNGGGYWLCVPKPWNGRKFVTDSQQNFDNRSKSKKIEDIIRRLASARKRQEHQCQLRYREGRSLFVLPKALSKGVRQWKDYESRFKQWLEDNDIRKCCTTESDGDRLAYVNYSQCGSNESRSRHNSSFEEDPLRAFYTITIQIQVELDLSRKIDCQQQRRCLSIFIQYGLATKWSTPKGGVSGRIDDPSSMSAKARATLHRWSRIVSQYDIGNESGDDEDPVDMWNRSIGTSIAYQSPDVLPAASCTPLCKPPQKRMHSLTEISKNHGVPENPSPADEAFPTVETDENSPIPACSPGDSSNVTPSPESYTPVGFKQVKGEKTKSLRRSNRIQFIKCLQNTPSPKATSTPRNKEEKAQRSLRLQVLRRLVHSRSTVELSEGNSFGSKIDVSASRS</sequence>
<keyword evidence="3" id="KW-1185">Reference proteome</keyword>
<comment type="caution">
    <text evidence="2">The sequence shown here is derived from an EMBL/GenBank/DDBJ whole genome shotgun (WGS) entry which is preliminary data.</text>
</comment>
<protein>
    <submittedName>
        <fullName evidence="2">Uncharacterized protein</fullName>
    </submittedName>
</protein>
<feature type="compositionally biased region" description="Polar residues" evidence="1">
    <location>
        <begin position="341"/>
        <end position="353"/>
    </location>
</feature>